<organism evidence="1 2">
    <name type="scientific">Streptomyces albireticuli</name>
    <dbReference type="NCBI Taxonomy" id="1940"/>
    <lineage>
        <taxon>Bacteria</taxon>
        <taxon>Bacillati</taxon>
        <taxon>Actinomycetota</taxon>
        <taxon>Actinomycetes</taxon>
        <taxon>Kitasatosporales</taxon>
        <taxon>Streptomycetaceae</taxon>
        <taxon>Streptomyces</taxon>
    </lineage>
</organism>
<dbReference type="KEGG" id="salj:SMD11_1225"/>
<evidence type="ECO:0000313" key="2">
    <source>
        <dbReference type="Proteomes" id="UP000195755"/>
    </source>
</evidence>
<sequence length="62" mass="7409">MIETRQVHNREDVTIEVVHDNSALNPIYLRIHSKKESFEVNIDRQDFPFLMHMLNVTYADTH</sequence>
<evidence type="ECO:0000313" key="1">
    <source>
        <dbReference type="EMBL" id="ARZ66886.1"/>
    </source>
</evidence>
<dbReference type="RefSeq" id="WP_087925428.1">
    <property type="nucleotide sequence ID" value="NZ_CP021744.1"/>
</dbReference>
<protein>
    <submittedName>
        <fullName evidence="1">Uncharacterized protein</fullName>
    </submittedName>
</protein>
<name>A0A1Z2KXY0_9ACTN</name>
<dbReference type="EMBL" id="CP021744">
    <property type="protein sequence ID" value="ARZ66886.1"/>
    <property type="molecule type" value="Genomic_DNA"/>
</dbReference>
<accession>A0A1Z2KXY0</accession>
<dbReference type="Proteomes" id="UP000195755">
    <property type="component" value="Chromosome"/>
</dbReference>
<dbReference type="AlphaFoldDB" id="A0A1Z2KXY0"/>
<proteinExistence type="predicted"/>
<dbReference type="OrthoDB" id="4307476at2"/>
<gene>
    <name evidence="1" type="ORF">SMD11_1225</name>
</gene>
<reference evidence="1 2" key="1">
    <citation type="submission" date="2017-06" db="EMBL/GenBank/DDBJ databases">
        <title>Streptomyces albireticuli Genome sequencing and assembly.</title>
        <authorList>
            <person name="Wang Y."/>
            <person name="Du B."/>
            <person name="Ding Y."/>
            <person name="Liu H."/>
            <person name="Hou Q."/>
            <person name="Liu K."/>
            <person name="Yao L."/>
            <person name="Wang C."/>
        </authorList>
    </citation>
    <scope>NUCLEOTIDE SEQUENCE [LARGE SCALE GENOMIC DNA]</scope>
    <source>
        <strain evidence="1 2">MDJK11</strain>
    </source>
</reference>